<keyword evidence="1" id="KW-0732">Signal</keyword>
<feature type="signal peptide" evidence="1">
    <location>
        <begin position="1"/>
        <end position="22"/>
    </location>
</feature>
<keyword evidence="3" id="KW-1185">Reference proteome</keyword>
<evidence type="ECO:0000313" key="2">
    <source>
        <dbReference type="EMBL" id="GFU05593.1"/>
    </source>
</evidence>
<dbReference type="Proteomes" id="UP000887013">
    <property type="component" value="Unassembled WGS sequence"/>
</dbReference>
<accession>A0A8X6UE75</accession>
<dbReference type="AlphaFoldDB" id="A0A8X6UE75"/>
<proteinExistence type="predicted"/>
<evidence type="ECO:0000256" key="1">
    <source>
        <dbReference type="SAM" id="SignalP"/>
    </source>
</evidence>
<gene>
    <name evidence="2" type="ORF">NPIL_6681</name>
</gene>
<sequence length="89" mass="10179">MRIKQSLFKIKLLLVGMSVSYQSTRPYNAQFTLHDFIKNMIGGGIDFFTCKCSDKWISCVAQLANRHVLHSSNCKVAVWLDNVNEKLRA</sequence>
<comment type="caution">
    <text evidence="2">The sequence shown here is derived from an EMBL/GenBank/DDBJ whole genome shotgun (WGS) entry which is preliminary data.</text>
</comment>
<name>A0A8X6UE75_NEPPI</name>
<reference evidence="2" key="1">
    <citation type="submission" date="2020-08" db="EMBL/GenBank/DDBJ databases">
        <title>Multicomponent nature underlies the extraordinary mechanical properties of spider dragline silk.</title>
        <authorList>
            <person name="Kono N."/>
            <person name="Nakamura H."/>
            <person name="Mori M."/>
            <person name="Yoshida Y."/>
            <person name="Ohtoshi R."/>
            <person name="Malay A.D."/>
            <person name="Moran D.A.P."/>
            <person name="Tomita M."/>
            <person name="Numata K."/>
            <person name="Arakawa K."/>
        </authorList>
    </citation>
    <scope>NUCLEOTIDE SEQUENCE</scope>
</reference>
<feature type="chain" id="PRO_5036471947" evidence="1">
    <location>
        <begin position="23"/>
        <end position="89"/>
    </location>
</feature>
<dbReference type="EMBL" id="BMAW01028089">
    <property type="protein sequence ID" value="GFU05593.1"/>
    <property type="molecule type" value="Genomic_DNA"/>
</dbReference>
<evidence type="ECO:0000313" key="3">
    <source>
        <dbReference type="Proteomes" id="UP000887013"/>
    </source>
</evidence>
<protein>
    <submittedName>
        <fullName evidence="2">Uncharacterized protein</fullName>
    </submittedName>
</protein>
<organism evidence="2 3">
    <name type="scientific">Nephila pilipes</name>
    <name type="common">Giant wood spider</name>
    <name type="synonym">Nephila maculata</name>
    <dbReference type="NCBI Taxonomy" id="299642"/>
    <lineage>
        <taxon>Eukaryota</taxon>
        <taxon>Metazoa</taxon>
        <taxon>Ecdysozoa</taxon>
        <taxon>Arthropoda</taxon>
        <taxon>Chelicerata</taxon>
        <taxon>Arachnida</taxon>
        <taxon>Araneae</taxon>
        <taxon>Araneomorphae</taxon>
        <taxon>Entelegynae</taxon>
        <taxon>Araneoidea</taxon>
        <taxon>Nephilidae</taxon>
        <taxon>Nephila</taxon>
    </lineage>
</organism>